<dbReference type="Proteomes" id="UP001147747">
    <property type="component" value="Unassembled WGS sequence"/>
</dbReference>
<name>A0A9X0BDM6_9EURO</name>
<proteinExistence type="predicted"/>
<evidence type="ECO:0000313" key="2">
    <source>
        <dbReference type="Proteomes" id="UP001147747"/>
    </source>
</evidence>
<sequence length="439" mass="50056">MTPLPELSLDLWLMIGDLLDTTSVKRLAQTSKALYATCVPILYSKVDLSIHHAEPYGEHDVQGIIIRWPKDESIFGRQSLFMDTIFHQPSLAKLVRSFVWSMSLHSTCSLPQWASCGPSNREECDKPAIYNLENSYTLFEHLECVTSVDIFGGYSHAYPSRKIPSLFPQARSIQLSGQMHYALAKAILHGSDKAPLQSLGINYLHERGHTRDGENIQGTRRGRPCCEISGHQEETWDTYAGDLPGQLLPGDMIGLFTTALQARCENLQTFQLHTIGSPIHLPFHTPPGWRWRWRELHRELAAFFKHVHPREVKLIYGALGPLPREDIYSRYRQRSCLGGTDPQIHQNDLIPILLDGWPTLKRLEIEGGHPSQWSLVLSNELRFDRSRLSNVETVINLDKWDSYGGQLRTWDPFYKGLEDSSGVDGLWWISRTTTCKAMR</sequence>
<dbReference type="EMBL" id="JAPZBU010000004">
    <property type="protein sequence ID" value="KAJ5408796.1"/>
    <property type="molecule type" value="Genomic_DNA"/>
</dbReference>
<reference evidence="1" key="2">
    <citation type="journal article" date="2023" name="IMA Fungus">
        <title>Comparative genomic study of the Penicillium genus elucidates a diverse pangenome and 15 lateral gene transfer events.</title>
        <authorList>
            <person name="Petersen C."/>
            <person name="Sorensen T."/>
            <person name="Nielsen M.R."/>
            <person name="Sondergaard T.E."/>
            <person name="Sorensen J.L."/>
            <person name="Fitzpatrick D.A."/>
            <person name="Frisvad J.C."/>
            <person name="Nielsen K.L."/>
        </authorList>
    </citation>
    <scope>NUCLEOTIDE SEQUENCE</scope>
    <source>
        <strain evidence="1">IBT 29677</strain>
    </source>
</reference>
<dbReference type="GeneID" id="81366296"/>
<accession>A0A9X0BDM6</accession>
<organism evidence="1 2">
    <name type="scientific">Penicillium cosmopolitanum</name>
    <dbReference type="NCBI Taxonomy" id="1131564"/>
    <lineage>
        <taxon>Eukaryota</taxon>
        <taxon>Fungi</taxon>
        <taxon>Dikarya</taxon>
        <taxon>Ascomycota</taxon>
        <taxon>Pezizomycotina</taxon>
        <taxon>Eurotiomycetes</taxon>
        <taxon>Eurotiomycetidae</taxon>
        <taxon>Eurotiales</taxon>
        <taxon>Aspergillaceae</taxon>
        <taxon>Penicillium</taxon>
    </lineage>
</organism>
<dbReference type="RefSeq" id="XP_056493111.1">
    <property type="nucleotide sequence ID" value="XM_056627316.1"/>
</dbReference>
<keyword evidence="2" id="KW-1185">Reference proteome</keyword>
<dbReference type="AlphaFoldDB" id="A0A9X0BDM6"/>
<gene>
    <name evidence="1" type="ORF">N7509_002679</name>
</gene>
<protein>
    <submittedName>
        <fullName evidence="1">Uncharacterized protein</fullName>
    </submittedName>
</protein>
<dbReference type="OrthoDB" id="4252443at2759"/>
<reference evidence="1" key="1">
    <citation type="submission" date="2022-12" db="EMBL/GenBank/DDBJ databases">
        <authorList>
            <person name="Petersen C."/>
        </authorList>
    </citation>
    <scope>NUCLEOTIDE SEQUENCE</scope>
    <source>
        <strain evidence="1">IBT 29677</strain>
    </source>
</reference>
<evidence type="ECO:0000313" key="1">
    <source>
        <dbReference type="EMBL" id="KAJ5408796.1"/>
    </source>
</evidence>
<comment type="caution">
    <text evidence="1">The sequence shown here is derived from an EMBL/GenBank/DDBJ whole genome shotgun (WGS) entry which is preliminary data.</text>
</comment>